<dbReference type="PANTHER" id="PTHR43611:SF3">
    <property type="entry name" value="FLAVIN MONONUCLEOTIDE HYDROLASE 1, CHLOROPLATIC"/>
    <property type="match status" value="1"/>
</dbReference>
<proteinExistence type="predicted"/>
<dbReference type="SFLD" id="SFLDG01129">
    <property type="entry name" value="C1.5:_HAD__Beta-PGM__Phosphata"/>
    <property type="match status" value="1"/>
</dbReference>
<dbReference type="SFLD" id="SFLDS00003">
    <property type="entry name" value="Haloacid_Dehalogenase"/>
    <property type="match status" value="1"/>
</dbReference>
<dbReference type="InterPro" id="IPR036412">
    <property type="entry name" value="HAD-like_sf"/>
</dbReference>
<dbReference type="Pfam" id="PF00702">
    <property type="entry name" value="Hydrolase"/>
    <property type="match status" value="1"/>
</dbReference>
<dbReference type="SUPFAM" id="SSF56784">
    <property type="entry name" value="HAD-like"/>
    <property type="match status" value="1"/>
</dbReference>
<dbReference type="NCBIfam" id="TIGR01509">
    <property type="entry name" value="HAD-SF-IA-v3"/>
    <property type="match status" value="1"/>
</dbReference>
<accession>A0A498CIN5</accession>
<evidence type="ECO:0000313" key="1">
    <source>
        <dbReference type="EMBL" id="RLK57151.1"/>
    </source>
</evidence>
<keyword evidence="1" id="KW-0378">Hydrolase</keyword>
<sequence length="203" mass="21754">MPRVIECLLLDFDGVLVRYARHLRVRHLAASIGCSAAQVQTALFDSGLERAYDSGMATDAYLQQLGDALQTTISIAQWQAARLVACIPETGVIERVARIAQALPIGILTNNGALMAQTIPQLLPTLADALHGRILCSGALGGRKPDPAIFAKAVTLLGARAERTLFIDDLFVNVRGARLAGLQAETATDSRAFGKIMKRYALT</sequence>
<dbReference type="Proteomes" id="UP000274786">
    <property type="component" value="Unassembled WGS sequence"/>
</dbReference>
<dbReference type="InterPro" id="IPR023198">
    <property type="entry name" value="PGP-like_dom2"/>
</dbReference>
<dbReference type="RefSeq" id="WP_121039506.1">
    <property type="nucleotide sequence ID" value="NZ_RCDC01000004.1"/>
</dbReference>
<dbReference type="OrthoDB" id="9797415at2"/>
<dbReference type="PANTHER" id="PTHR43611">
    <property type="entry name" value="ALPHA-D-GLUCOSE 1-PHOSPHATE PHOSPHATASE"/>
    <property type="match status" value="1"/>
</dbReference>
<dbReference type="Gene3D" id="3.40.50.1000">
    <property type="entry name" value="HAD superfamily/HAD-like"/>
    <property type="match status" value="1"/>
</dbReference>
<organism evidence="1 2">
    <name type="scientific">Stenotrophomonas rhizophila</name>
    <dbReference type="NCBI Taxonomy" id="216778"/>
    <lineage>
        <taxon>Bacteria</taxon>
        <taxon>Pseudomonadati</taxon>
        <taxon>Pseudomonadota</taxon>
        <taxon>Gammaproteobacteria</taxon>
        <taxon>Lysobacterales</taxon>
        <taxon>Lysobacteraceae</taxon>
        <taxon>Stenotrophomonas</taxon>
    </lineage>
</organism>
<comment type="caution">
    <text evidence="1">The sequence shown here is derived from an EMBL/GenBank/DDBJ whole genome shotgun (WGS) entry which is preliminary data.</text>
</comment>
<protein>
    <submittedName>
        <fullName evidence="1">Putative hydrolase of the HAD superfamily</fullName>
    </submittedName>
</protein>
<dbReference type="Gene3D" id="1.10.150.240">
    <property type="entry name" value="Putative phosphatase, domain 2"/>
    <property type="match status" value="1"/>
</dbReference>
<reference evidence="1 2" key="1">
    <citation type="submission" date="2018-10" db="EMBL/GenBank/DDBJ databases">
        <title>Comparative analysis of microorganisms from saline springs in Andes Mountain Range, Colombia.</title>
        <authorList>
            <person name="Rubin E."/>
        </authorList>
    </citation>
    <scope>NUCLEOTIDE SEQUENCE [LARGE SCALE GENOMIC DNA]</scope>
    <source>
        <strain evidence="1 2">USBA GBX 843</strain>
    </source>
</reference>
<dbReference type="AlphaFoldDB" id="A0A498CIN5"/>
<gene>
    <name evidence="1" type="ORF">BCL79_1556</name>
</gene>
<dbReference type="EMBL" id="RCDC01000004">
    <property type="protein sequence ID" value="RLK57151.1"/>
    <property type="molecule type" value="Genomic_DNA"/>
</dbReference>
<dbReference type="InterPro" id="IPR023214">
    <property type="entry name" value="HAD_sf"/>
</dbReference>
<evidence type="ECO:0000313" key="2">
    <source>
        <dbReference type="Proteomes" id="UP000274786"/>
    </source>
</evidence>
<dbReference type="GO" id="GO:0016787">
    <property type="term" value="F:hydrolase activity"/>
    <property type="evidence" value="ECO:0007669"/>
    <property type="project" value="UniProtKB-KW"/>
</dbReference>
<dbReference type="InterPro" id="IPR006439">
    <property type="entry name" value="HAD-SF_hydro_IA"/>
</dbReference>
<name>A0A498CIN5_9GAMM</name>